<organism evidence="1 2">
    <name type="scientific">Scophthalmus maximus</name>
    <name type="common">Turbot</name>
    <name type="synonym">Psetta maxima</name>
    <dbReference type="NCBI Taxonomy" id="52904"/>
    <lineage>
        <taxon>Eukaryota</taxon>
        <taxon>Metazoa</taxon>
        <taxon>Chordata</taxon>
        <taxon>Craniata</taxon>
        <taxon>Vertebrata</taxon>
        <taxon>Euteleostomi</taxon>
        <taxon>Actinopterygii</taxon>
        <taxon>Neopterygii</taxon>
        <taxon>Teleostei</taxon>
        <taxon>Neoteleostei</taxon>
        <taxon>Acanthomorphata</taxon>
        <taxon>Carangaria</taxon>
        <taxon>Pleuronectiformes</taxon>
        <taxon>Pleuronectoidei</taxon>
        <taxon>Scophthalmidae</taxon>
        <taxon>Scophthalmus</taxon>
    </lineage>
</organism>
<reference evidence="1" key="1">
    <citation type="submission" date="2023-05" db="EMBL/GenBank/DDBJ databases">
        <title>High-quality long-read genome of Scophthalmus maximus.</title>
        <authorList>
            <person name="Lien S."/>
            <person name="Martinez P."/>
        </authorList>
    </citation>
    <scope>NUCLEOTIDE SEQUENCE [LARGE SCALE GENOMIC DNA]</scope>
</reference>
<reference evidence="1" key="2">
    <citation type="submission" date="2025-08" db="UniProtKB">
        <authorList>
            <consortium name="Ensembl"/>
        </authorList>
    </citation>
    <scope>IDENTIFICATION</scope>
</reference>
<name>A0A8D3E5U7_SCOMX</name>
<dbReference type="GeneTree" id="ENSGT00990000205184"/>
<proteinExistence type="predicted"/>
<dbReference type="Proteomes" id="UP000694558">
    <property type="component" value="Chromosome 13"/>
</dbReference>
<evidence type="ECO:0000313" key="1">
    <source>
        <dbReference type="Ensembl" id="ENSSMAP00000067156.1"/>
    </source>
</evidence>
<protein>
    <submittedName>
        <fullName evidence="1">Uncharacterized protein</fullName>
    </submittedName>
</protein>
<accession>A0A8D3E5U7</accession>
<dbReference type="AlphaFoldDB" id="A0A8D3E5U7"/>
<evidence type="ECO:0000313" key="2">
    <source>
        <dbReference type="Proteomes" id="UP000694558"/>
    </source>
</evidence>
<dbReference type="Ensembl" id="ENSSMAT00000044633.1">
    <property type="protein sequence ID" value="ENSSMAP00000067156.1"/>
    <property type="gene ID" value="ENSSMAG00000033861.1"/>
</dbReference>
<sequence>ISRTIIETLSVPDLGGLPPSTAVTRSVCVLFCSLSNDFFSTKNGILSSPLSRICMLKYSF</sequence>